<dbReference type="InterPro" id="IPR036388">
    <property type="entry name" value="WH-like_DNA-bd_sf"/>
</dbReference>
<evidence type="ECO:0000313" key="2">
    <source>
        <dbReference type="EMBL" id="OMD26261.1"/>
    </source>
</evidence>
<reference evidence="2 3" key="1">
    <citation type="submission" date="2016-10" db="EMBL/GenBank/DDBJ databases">
        <title>Paenibacillus species isolates.</title>
        <authorList>
            <person name="Beno S.M."/>
        </authorList>
    </citation>
    <scope>NUCLEOTIDE SEQUENCE [LARGE SCALE GENOMIC DNA]</scope>
    <source>
        <strain evidence="2 3">FSL H7-0604</strain>
    </source>
</reference>
<sequence>MLERNLKGTNYKLSYYRYRQTGAEESKIRRVGNADQIYMQKEIEKIYITEDEVRRFSLDKHGQAIPYVDGHMTIISNYIFDYWGHFLSAEGIALYGHLKRYCYGDKDYCWPDLNLISQKMNKSRNTVKKYMTILENYGFVLMFNVQNADKNNMEESPLFKVRKKVPFLPMDLYEQLPAELKLDHDRYMQSIIEQFDQILNLDPSIDYSEVYEDVISTGTVVRKRKTPLELDNEMQIQIKMLEKTITEDDKLIWNTALEIMSKRMTKPSYDTWLKGSFCIKKGLSYTVYAQNEFVSNWMKDQLHTMILEALQQAGADFENIEYRYITSDEV</sequence>
<dbReference type="AlphaFoldDB" id="A0A1R0X106"/>
<dbReference type="InterPro" id="IPR024633">
    <property type="entry name" value="DnaA_N_dom"/>
</dbReference>
<dbReference type="InterPro" id="IPR038454">
    <property type="entry name" value="DnaA_N_sf"/>
</dbReference>
<dbReference type="Gene3D" id="3.30.300.180">
    <property type="match status" value="1"/>
</dbReference>
<evidence type="ECO:0000259" key="1">
    <source>
        <dbReference type="Pfam" id="PF11638"/>
    </source>
</evidence>
<accession>A0A1R0X106</accession>
<gene>
    <name evidence="2" type="ORF">BJP51_27665</name>
</gene>
<proteinExistence type="predicted"/>
<dbReference type="Gene3D" id="1.10.10.10">
    <property type="entry name" value="Winged helix-like DNA-binding domain superfamily/Winged helix DNA-binding domain"/>
    <property type="match status" value="1"/>
</dbReference>
<dbReference type="RefSeq" id="WP_076179604.1">
    <property type="nucleotide sequence ID" value="NZ_MKQP01000043.1"/>
</dbReference>
<dbReference type="EMBL" id="MKQP01000043">
    <property type="protein sequence ID" value="OMD26261.1"/>
    <property type="molecule type" value="Genomic_DNA"/>
</dbReference>
<organism evidence="2 3">
    <name type="scientific">Paenibacillus odorifer</name>
    <dbReference type="NCBI Taxonomy" id="189426"/>
    <lineage>
        <taxon>Bacteria</taxon>
        <taxon>Bacillati</taxon>
        <taxon>Bacillota</taxon>
        <taxon>Bacilli</taxon>
        <taxon>Bacillales</taxon>
        <taxon>Paenibacillaceae</taxon>
        <taxon>Paenibacillus</taxon>
    </lineage>
</organism>
<dbReference type="Pfam" id="PF13730">
    <property type="entry name" value="HTH_36"/>
    <property type="match status" value="1"/>
</dbReference>
<dbReference type="Pfam" id="PF11638">
    <property type="entry name" value="DnaA_N"/>
    <property type="match status" value="1"/>
</dbReference>
<dbReference type="Proteomes" id="UP000187465">
    <property type="component" value="Unassembled WGS sequence"/>
</dbReference>
<name>A0A1R0X106_9BACL</name>
<protein>
    <recommendedName>
        <fullName evidence="1">DnaA N-terminal domain-containing protein</fullName>
    </recommendedName>
</protein>
<feature type="domain" description="DnaA N-terminal" evidence="1">
    <location>
        <begin position="252"/>
        <end position="311"/>
    </location>
</feature>
<comment type="caution">
    <text evidence="2">The sequence shown here is derived from an EMBL/GenBank/DDBJ whole genome shotgun (WGS) entry which is preliminary data.</text>
</comment>
<evidence type="ECO:0000313" key="3">
    <source>
        <dbReference type="Proteomes" id="UP000187465"/>
    </source>
</evidence>